<evidence type="ECO:0000313" key="2">
    <source>
        <dbReference type="Proteomes" id="UP001165960"/>
    </source>
</evidence>
<dbReference type="Proteomes" id="UP001165960">
    <property type="component" value="Unassembled WGS sequence"/>
</dbReference>
<dbReference type="EMBL" id="QTSX02000716">
    <property type="protein sequence ID" value="KAJ9086547.1"/>
    <property type="molecule type" value="Genomic_DNA"/>
</dbReference>
<accession>A0ACC2UIG8</accession>
<name>A0ACC2UIG8_9FUNG</name>
<reference evidence="1" key="1">
    <citation type="submission" date="2022-04" db="EMBL/GenBank/DDBJ databases">
        <title>Genome of the entomopathogenic fungus Entomophthora muscae.</title>
        <authorList>
            <person name="Elya C."/>
            <person name="Lovett B.R."/>
            <person name="Lee E."/>
            <person name="Macias A.M."/>
            <person name="Hajek A.E."/>
            <person name="De Bivort B.L."/>
            <person name="Kasson M.T."/>
            <person name="De Fine Licht H.H."/>
            <person name="Stajich J.E."/>
        </authorList>
    </citation>
    <scope>NUCLEOTIDE SEQUENCE</scope>
    <source>
        <strain evidence="1">Berkeley</strain>
    </source>
</reference>
<comment type="caution">
    <text evidence="1">The sequence shown here is derived from an EMBL/GenBank/DDBJ whole genome shotgun (WGS) entry which is preliminary data.</text>
</comment>
<proteinExistence type="predicted"/>
<gene>
    <name evidence="1" type="ORF">DSO57_1002676</name>
</gene>
<sequence length="417" mass="46110">MPFSSDFPGTEDDPLPTPRNQRLPSFLETNVWGQEDESASSFSIETKVKVDPISKPIKVLPSISKEEFNQQSSFTVKSTSPTYWDDPTSAWGSEPAFKPPSSSLEKTPDDSSLAQDITPDVPSEDVNINTVPLEEFPDTFGEFSSFNNSFGDFNPDEPQEADFGGFEDFTTDTSSASKPFESKPELEIDSIPRETWDIIHCFNVDVDQEIHTILENLCGLPSEPLELDYSLDSIPPSVSKEVPMSPEVQALKRGLFSPTQVNSKFSWQGSNTEAIFFCINDVSEKAQRRYKLGTLAVKTGRHPFDFMPKKVKSLPTNQGSSKPDDLILTGLLSRNTKRGSPNCQEGVLLSDFSEAVQSIMGSIPDLSFMDVDQSDSLTSKSLFGMETESVPVSNFEFAQFIGEATPQPKQPAFDLLD</sequence>
<organism evidence="1 2">
    <name type="scientific">Entomophthora muscae</name>
    <dbReference type="NCBI Taxonomy" id="34485"/>
    <lineage>
        <taxon>Eukaryota</taxon>
        <taxon>Fungi</taxon>
        <taxon>Fungi incertae sedis</taxon>
        <taxon>Zoopagomycota</taxon>
        <taxon>Entomophthoromycotina</taxon>
        <taxon>Entomophthoromycetes</taxon>
        <taxon>Entomophthorales</taxon>
        <taxon>Entomophthoraceae</taxon>
        <taxon>Entomophthora</taxon>
    </lineage>
</organism>
<evidence type="ECO:0000313" key="1">
    <source>
        <dbReference type="EMBL" id="KAJ9086547.1"/>
    </source>
</evidence>
<keyword evidence="2" id="KW-1185">Reference proteome</keyword>
<protein>
    <submittedName>
        <fullName evidence="1">Uncharacterized protein</fullName>
    </submittedName>
</protein>